<dbReference type="Gene3D" id="3.40.50.12780">
    <property type="entry name" value="N-terminal domain of ligase-like"/>
    <property type="match status" value="1"/>
</dbReference>
<dbReference type="GO" id="GO:0006631">
    <property type="term" value="P:fatty acid metabolic process"/>
    <property type="evidence" value="ECO:0007669"/>
    <property type="project" value="TreeGrafter"/>
</dbReference>
<proteinExistence type="predicted"/>
<evidence type="ECO:0000259" key="2">
    <source>
        <dbReference type="Pfam" id="PF13193"/>
    </source>
</evidence>
<feature type="domain" description="AMP-binding enzyme C-terminal" evidence="2">
    <location>
        <begin position="452"/>
        <end position="516"/>
    </location>
</feature>
<dbReference type="GO" id="GO:0031956">
    <property type="term" value="F:medium-chain fatty acid-CoA ligase activity"/>
    <property type="evidence" value="ECO:0007669"/>
    <property type="project" value="TreeGrafter"/>
</dbReference>
<feature type="domain" description="AMP-dependent synthetase/ligase" evidence="1">
    <location>
        <begin position="20"/>
        <end position="397"/>
    </location>
</feature>
<keyword evidence="3" id="KW-0436">Ligase</keyword>
<dbReference type="Pfam" id="PF13193">
    <property type="entry name" value="AMP-binding_C"/>
    <property type="match status" value="1"/>
</dbReference>
<dbReference type="Proteomes" id="UP000249829">
    <property type="component" value="Unassembled WGS sequence"/>
</dbReference>
<dbReference type="InterPro" id="IPR020845">
    <property type="entry name" value="AMP-binding_CS"/>
</dbReference>
<dbReference type="Pfam" id="PF00501">
    <property type="entry name" value="AMP-binding"/>
    <property type="match status" value="1"/>
</dbReference>
<dbReference type="InterPro" id="IPR045851">
    <property type="entry name" value="AMP-bd_C_sf"/>
</dbReference>
<dbReference type="Gene3D" id="3.30.300.30">
    <property type="match status" value="1"/>
</dbReference>
<dbReference type="SUPFAM" id="SSF56801">
    <property type="entry name" value="Acetyl-CoA synthetase-like"/>
    <property type="match status" value="1"/>
</dbReference>
<keyword evidence="4" id="KW-1185">Reference proteome</keyword>
<evidence type="ECO:0000259" key="1">
    <source>
        <dbReference type="Pfam" id="PF00501"/>
    </source>
</evidence>
<dbReference type="PANTHER" id="PTHR43201:SF6">
    <property type="entry name" value="ACYL COA SYNTHETASE (EUROFUNG)"/>
    <property type="match status" value="1"/>
</dbReference>
<organism evidence="3 4">
    <name type="scientific">Aspergillus violaceofuscus (strain CBS 115571)</name>
    <dbReference type="NCBI Taxonomy" id="1450538"/>
    <lineage>
        <taxon>Eukaryota</taxon>
        <taxon>Fungi</taxon>
        <taxon>Dikarya</taxon>
        <taxon>Ascomycota</taxon>
        <taxon>Pezizomycotina</taxon>
        <taxon>Eurotiomycetes</taxon>
        <taxon>Eurotiomycetidae</taxon>
        <taxon>Eurotiales</taxon>
        <taxon>Aspergillaceae</taxon>
        <taxon>Aspergillus</taxon>
    </lineage>
</organism>
<name>A0A2V5HRD4_ASPV1</name>
<sequence length="556" mass="60632">MYNLEDDPPVKPLTLGQLLDQQEQKFGSREAIVEFMSGSRLTYRELNVRVKQIARALVAKGIQRGDRVAVFLSNCAAYAEVFLAISRLGAIAVLIQGPYTAEETRNVLRMSECSALLLGGQFGTTGSNAFLAYLNDTDPTEIAAELPSLKSMVLVKDDERACNKCVTTWSSFLESADTVTLAQLDQLEKDHIVPDTVCSFLLTSGTTGLPKMAMLTHRNLMTSGFVSGHHISVDHTDRLCNCFPLFHIAGLVFGPMDCISHGACMVLPAPRFDAARTLDCLAAEDCTGMLGAPTMFAGLLHAFERTRPPMTIQLKKGMIGAAPAPAELWTGLRKAFGLEGLANTYGSFMSSPMGLSECLGVVPHMSAKVVDSRGGVVPLGERGELCVAGDLVCKGYFQNEQKTNEAMVHDADGLCWMHTGDQAFFDEDDNCHLTGRIKDIIIQGGENIYPREIEDRLCQHPAVLRACVVGLADDYLGQVVAAFLDHQPETERPSDRELAAWVRASLSPHNAPAWIFWLQDPGVPAELPMLESGKVRKHVLQEIGQEIVRGREVLLA</sequence>
<gene>
    <name evidence="3" type="ORF">BO99DRAFT_418830</name>
</gene>
<dbReference type="InterPro" id="IPR025110">
    <property type="entry name" value="AMP-bd_C"/>
</dbReference>
<dbReference type="PROSITE" id="PS00455">
    <property type="entry name" value="AMP_BINDING"/>
    <property type="match status" value="1"/>
</dbReference>
<dbReference type="OMA" id="RACWETI"/>
<dbReference type="AlphaFoldDB" id="A0A2V5HRD4"/>
<protein>
    <submittedName>
        <fullName evidence="3">Putative long-chain-fatty-acid-CoA ligase</fullName>
    </submittedName>
</protein>
<dbReference type="EMBL" id="KZ825103">
    <property type="protein sequence ID" value="PYI24173.1"/>
    <property type="molecule type" value="Genomic_DNA"/>
</dbReference>
<reference evidence="3 4" key="1">
    <citation type="submission" date="2018-02" db="EMBL/GenBank/DDBJ databases">
        <title>The genomes of Aspergillus section Nigri reveals drivers in fungal speciation.</title>
        <authorList>
            <consortium name="DOE Joint Genome Institute"/>
            <person name="Vesth T.C."/>
            <person name="Nybo J."/>
            <person name="Theobald S."/>
            <person name="Brandl J."/>
            <person name="Frisvad J.C."/>
            <person name="Nielsen K.F."/>
            <person name="Lyhne E.K."/>
            <person name="Kogle M.E."/>
            <person name="Kuo A."/>
            <person name="Riley R."/>
            <person name="Clum A."/>
            <person name="Nolan M."/>
            <person name="Lipzen A."/>
            <person name="Salamov A."/>
            <person name="Henrissat B."/>
            <person name="Wiebenga A."/>
            <person name="De vries R.P."/>
            <person name="Grigoriev I.V."/>
            <person name="Mortensen U.H."/>
            <person name="Andersen M.R."/>
            <person name="Baker S.E."/>
        </authorList>
    </citation>
    <scope>NUCLEOTIDE SEQUENCE [LARGE SCALE GENOMIC DNA]</scope>
    <source>
        <strain evidence="3 4">CBS 115571</strain>
    </source>
</reference>
<dbReference type="PANTHER" id="PTHR43201">
    <property type="entry name" value="ACYL-COA SYNTHETASE"/>
    <property type="match status" value="1"/>
</dbReference>
<dbReference type="InterPro" id="IPR000873">
    <property type="entry name" value="AMP-dep_synth/lig_dom"/>
</dbReference>
<evidence type="ECO:0000313" key="3">
    <source>
        <dbReference type="EMBL" id="PYI24173.1"/>
    </source>
</evidence>
<dbReference type="STRING" id="1450538.A0A2V5HRD4"/>
<evidence type="ECO:0000313" key="4">
    <source>
        <dbReference type="Proteomes" id="UP000249829"/>
    </source>
</evidence>
<dbReference type="InterPro" id="IPR042099">
    <property type="entry name" value="ANL_N_sf"/>
</dbReference>
<accession>A0A2V5HRD4</accession>